<protein>
    <submittedName>
        <fullName evidence="3">Cobalamin-binding protein</fullName>
    </submittedName>
</protein>
<dbReference type="Gene3D" id="3.40.50.1980">
    <property type="entry name" value="Nitrogenase molybdenum iron protein domain"/>
    <property type="match status" value="2"/>
</dbReference>
<dbReference type="PANTHER" id="PTHR30535:SF34">
    <property type="entry name" value="MOLYBDATE-BINDING PROTEIN MOLA"/>
    <property type="match status" value="1"/>
</dbReference>
<evidence type="ECO:0000313" key="4">
    <source>
        <dbReference type="Proteomes" id="UP000290283"/>
    </source>
</evidence>
<dbReference type="NCBIfam" id="NF038402">
    <property type="entry name" value="TroA_like"/>
    <property type="match status" value="1"/>
</dbReference>
<evidence type="ECO:0000256" key="1">
    <source>
        <dbReference type="ARBA" id="ARBA00022729"/>
    </source>
</evidence>
<feature type="domain" description="Fe/B12 periplasmic-binding" evidence="2">
    <location>
        <begin position="19"/>
        <end position="281"/>
    </location>
</feature>
<dbReference type="Pfam" id="PF01497">
    <property type="entry name" value="Peripla_BP_2"/>
    <property type="match status" value="1"/>
</dbReference>
<proteinExistence type="predicted"/>
<organism evidence="3 4">
    <name type="scientific">Flavobacterium amnicola</name>
    <dbReference type="NCBI Taxonomy" id="2506422"/>
    <lineage>
        <taxon>Bacteria</taxon>
        <taxon>Pseudomonadati</taxon>
        <taxon>Bacteroidota</taxon>
        <taxon>Flavobacteriia</taxon>
        <taxon>Flavobacteriales</taxon>
        <taxon>Flavobacteriaceae</taxon>
        <taxon>Flavobacterium</taxon>
    </lineage>
</organism>
<reference evidence="4" key="1">
    <citation type="submission" date="2019-01" db="EMBL/GenBank/DDBJ databases">
        <title>Cytophagaceae bacterium strain CAR-16.</title>
        <authorList>
            <person name="Chen W.-M."/>
        </authorList>
    </citation>
    <scope>NUCLEOTIDE SEQUENCE [LARGE SCALE GENOMIC DNA]</scope>
    <source>
        <strain evidence="4">LLJ-11</strain>
    </source>
</reference>
<evidence type="ECO:0000313" key="3">
    <source>
        <dbReference type="EMBL" id="RXR17240.1"/>
    </source>
</evidence>
<dbReference type="InterPro" id="IPR002491">
    <property type="entry name" value="ABC_transptr_periplasmic_BD"/>
</dbReference>
<dbReference type="RefSeq" id="WP_129436358.1">
    <property type="nucleotide sequence ID" value="NZ_SBKO01000005.1"/>
</dbReference>
<dbReference type="InterPro" id="IPR050902">
    <property type="entry name" value="ABC_Transporter_SBP"/>
</dbReference>
<dbReference type="SUPFAM" id="SSF53807">
    <property type="entry name" value="Helical backbone' metal receptor"/>
    <property type="match status" value="1"/>
</dbReference>
<evidence type="ECO:0000259" key="2">
    <source>
        <dbReference type="PROSITE" id="PS50983"/>
    </source>
</evidence>
<dbReference type="InterPro" id="IPR054828">
    <property type="entry name" value="Vit_B12_bind_prot"/>
</dbReference>
<keyword evidence="1" id="KW-0732">Signal</keyword>
<dbReference type="EMBL" id="SBKO01000005">
    <property type="protein sequence ID" value="RXR17240.1"/>
    <property type="molecule type" value="Genomic_DNA"/>
</dbReference>
<dbReference type="PANTHER" id="PTHR30535">
    <property type="entry name" value="VITAMIN B12-BINDING PROTEIN"/>
    <property type="match status" value="1"/>
</dbReference>
<dbReference type="AlphaFoldDB" id="A0A4V1N1Q2"/>
<dbReference type="OrthoDB" id="9816357at2"/>
<dbReference type="Proteomes" id="UP000290283">
    <property type="component" value="Unassembled WGS sequence"/>
</dbReference>
<dbReference type="PROSITE" id="PS50983">
    <property type="entry name" value="FE_B12_PBP"/>
    <property type="match status" value="1"/>
</dbReference>
<gene>
    <name evidence="3" type="ORF">EQG63_10635</name>
</gene>
<sequence length="285" mass="33023">MNFTDQLGTQHTFETTPKRIVSLVPSQTELLYDLGLEDAIVGITKFCVHPFHLKSTKTIVGGTKQVKLDKIKALQPDIIICNKEENTQEIVDSLKEICPVWVTDIYTIEDNNKMIQDFGQLFNKRTEAMKWLDKINFAHQDFQKFITDKAPRKVAYFIWANPYMVAGGNTFINELLKLNKFENIYDNNPTRGEAEQSVAKYEGRYPEVVVQKMRIQGDPDVIFLSSEPFPFKDEHAFELGRHTHHATTIFVDGEMFSWYGSRLVKAFDYFKKLQDRLGEPHLHSH</sequence>
<keyword evidence="4" id="KW-1185">Reference proteome</keyword>
<accession>A0A4V1N1Q2</accession>
<comment type="caution">
    <text evidence="3">The sequence shown here is derived from an EMBL/GenBank/DDBJ whole genome shotgun (WGS) entry which is preliminary data.</text>
</comment>
<name>A0A4V1N1Q2_9FLAO</name>